<dbReference type="Proteomes" id="UP000655523">
    <property type="component" value="Unassembled WGS sequence"/>
</dbReference>
<dbReference type="EMBL" id="WOEZ01000107">
    <property type="protein sequence ID" value="NPT56842.1"/>
    <property type="molecule type" value="Genomic_DNA"/>
</dbReference>
<organism evidence="1 2">
    <name type="scientific">Paraburkholderia elongata</name>
    <dbReference type="NCBI Taxonomy" id="2675747"/>
    <lineage>
        <taxon>Bacteria</taxon>
        <taxon>Pseudomonadati</taxon>
        <taxon>Pseudomonadota</taxon>
        <taxon>Betaproteobacteria</taxon>
        <taxon>Burkholderiales</taxon>
        <taxon>Burkholderiaceae</taxon>
        <taxon>Paraburkholderia</taxon>
    </lineage>
</organism>
<reference evidence="1 2" key="1">
    <citation type="submission" date="2019-11" db="EMBL/GenBank/DDBJ databases">
        <title>Metabolism of dissolved organic matter in forest soils.</title>
        <authorList>
            <person name="Cyle K.T."/>
            <person name="Wilhelm R.C."/>
            <person name="Martinez C.E."/>
        </authorList>
    </citation>
    <scope>NUCLEOTIDE SEQUENCE [LARGE SCALE GENOMIC DNA]</scope>
    <source>
        <strain evidence="1 2">5N</strain>
    </source>
</reference>
<gene>
    <name evidence="1" type="ORF">GNZ13_20205</name>
</gene>
<dbReference type="AlphaFoldDB" id="A0A972NPW2"/>
<sequence>MDERCGTIMVGIVCDTRTRRFVCFGRYSDFSFVIFVPSSVTPAINPLFVSMNRGSGWVCPQTIQYVSPPLPDIQ</sequence>
<protein>
    <submittedName>
        <fullName evidence="1">Uncharacterized protein</fullName>
    </submittedName>
</protein>
<keyword evidence="2" id="KW-1185">Reference proteome</keyword>
<name>A0A972NPW2_9BURK</name>
<evidence type="ECO:0000313" key="2">
    <source>
        <dbReference type="Proteomes" id="UP000655523"/>
    </source>
</evidence>
<evidence type="ECO:0000313" key="1">
    <source>
        <dbReference type="EMBL" id="NPT56842.1"/>
    </source>
</evidence>
<comment type="caution">
    <text evidence="1">The sequence shown here is derived from an EMBL/GenBank/DDBJ whole genome shotgun (WGS) entry which is preliminary data.</text>
</comment>
<accession>A0A972NPW2</accession>
<proteinExistence type="predicted"/>
<dbReference type="RefSeq" id="WP_172167530.1">
    <property type="nucleotide sequence ID" value="NZ_WOEZ01000107.1"/>
</dbReference>